<evidence type="ECO:0000313" key="12">
    <source>
        <dbReference type="EMBL" id="UUX60525.1"/>
    </source>
</evidence>
<dbReference type="CDD" id="cd03354">
    <property type="entry name" value="LbH_SAT"/>
    <property type="match status" value="1"/>
</dbReference>
<dbReference type="Gene3D" id="2.160.10.10">
    <property type="entry name" value="Hexapeptide repeat proteins"/>
    <property type="match status" value="1"/>
</dbReference>
<dbReference type="EMBL" id="CP042260">
    <property type="protein sequence ID" value="QDY65198.1"/>
    <property type="molecule type" value="Genomic_DNA"/>
</dbReference>
<name>A0A5B8ILI0_9MICC</name>
<dbReference type="AlphaFoldDB" id="A0A5B8ILI0"/>
<dbReference type="PIRSF" id="PIRSF000441">
    <property type="entry name" value="CysE"/>
    <property type="match status" value="1"/>
</dbReference>
<dbReference type="NCBIfam" id="TIGR01172">
    <property type="entry name" value="cysE"/>
    <property type="match status" value="1"/>
</dbReference>
<accession>A0A5B8ILI0</accession>
<evidence type="ECO:0000256" key="8">
    <source>
        <dbReference type="ARBA" id="ARBA00023315"/>
    </source>
</evidence>
<dbReference type="Pfam" id="PF00132">
    <property type="entry name" value="Hexapep"/>
    <property type="match status" value="1"/>
</dbReference>
<evidence type="ECO:0000256" key="7">
    <source>
        <dbReference type="ARBA" id="ARBA00023192"/>
    </source>
</evidence>
<gene>
    <name evidence="12" type="primary">cysE</name>
    <name evidence="11" type="ORF">FQA45_02135</name>
    <name evidence="12" type="ORF">NUH22_07945</name>
</gene>
<dbReference type="InterPro" id="IPR011004">
    <property type="entry name" value="Trimer_LpxA-like_sf"/>
</dbReference>
<dbReference type="EC" id="2.3.1.30" evidence="3 10"/>
<dbReference type="InterPro" id="IPR001451">
    <property type="entry name" value="Hexapep"/>
</dbReference>
<dbReference type="Proteomes" id="UP001060018">
    <property type="component" value="Chromosome"/>
</dbReference>
<proteinExistence type="inferred from homology"/>
<dbReference type="Proteomes" id="UP000320717">
    <property type="component" value="Chromosome"/>
</dbReference>
<keyword evidence="5" id="KW-0028">Amino-acid biosynthesis</keyword>
<keyword evidence="13" id="KW-1185">Reference proteome</keyword>
<evidence type="ECO:0000313" key="14">
    <source>
        <dbReference type="Proteomes" id="UP001060018"/>
    </source>
</evidence>
<dbReference type="NCBIfam" id="NF041874">
    <property type="entry name" value="EPS_EpsC"/>
    <property type="match status" value="1"/>
</dbReference>
<evidence type="ECO:0000313" key="11">
    <source>
        <dbReference type="EMBL" id="QDY65198.1"/>
    </source>
</evidence>
<dbReference type="SUPFAM" id="SSF51161">
    <property type="entry name" value="Trimeric LpxA-like enzymes"/>
    <property type="match status" value="1"/>
</dbReference>
<dbReference type="InterPro" id="IPR005881">
    <property type="entry name" value="Ser_O-AcTrfase"/>
</dbReference>
<dbReference type="InterPro" id="IPR042122">
    <property type="entry name" value="Ser_AcTrfase_N_sf"/>
</dbReference>
<dbReference type="GO" id="GO:0005737">
    <property type="term" value="C:cytoplasm"/>
    <property type="evidence" value="ECO:0007669"/>
    <property type="project" value="InterPro"/>
</dbReference>
<dbReference type="RefSeq" id="WP_060701534.1">
    <property type="nucleotide sequence ID" value="NZ_CP012750.1"/>
</dbReference>
<reference evidence="11 13" key="1">
    <citation type="submission" date="2019-07" db="EMBL/GenBank/DDBJ databases">
        <title>Complete Genome Sequence of drought tolerant Plant Growth-Promoting Rhizobacterium Glutamicibacter halophytocola DR408.</title>
        <authorList>
            <person name="Nishu S.D."/>
            <person name="Lee T.K."/>
        </authorList>
    </citation>
    <scope>NUCLEOTIDE SEQUENCE [LARGE SCALE GENOMIC DNA]</scope>
    <source>
        <strain evidence="11 13">DR408</strain>
    </source>
</reference>
<evidence type="ECO:0000256" key="2">
    <source>
        <dbReference type="ARBA" id="ARBA00007274"/>
    </source>
</evidence>
<evidence type="ECO:0000256" key="3">
    <source>
        <dbReference type="ARBA" id="ARBA00013266"/>
    </source>
</evidence>
<dbReference type="Gene3D" id="1.10.3130.10">
    <property type="entry name" value="serine acetyltransferase, domain 1"/>
    <property type="match status" value="1"/>
</dbReference>
<organism evidence="12 14">
    <name type="scientific">Glutamicibacter halophytocola</name>
    <dbReference type="NCBI Taxonomy" id="1933880"/>
    <lineage>
        <taxon>Bacteria</taxon>
        <taxon>Bacillati</taxon>
        <taxon>Actinomycetota</taxon>
        <taxon>Actinomycetes</taxon>
        <taxon>Micrococcales</taxon>
        <taxon>Micrococcaceae</taxon>
        <taxon>Glutamicibacter</taxon>
    </lineage>
</organism>
<comment type="catalytic activity">
    <reaction evidence="9 10">
        <text>L-serine + acetyl-CoA = O-acetyl-L-serine + CoA</text>
        <dbReference type="Rhea" id="RHEA:24560"/>
        <dbReference type="ChEBI" id="CHEBI:33384"/>
        <dbReference type="ChEBI" id="CHEBI:57287"/>
        <dbReference type="ChEBI" id="CHEBI:57288"/>
        <dbReference type="ChEBI" id="CHEBI:58340"/>
        <dbReference type="EC" id="2.3.1.30"/>
    </reaction>
</comment>
<evidence type="ECO:0000313" key="13">
    <source>
        <dbReference type="Proteomes" id="UP000320717"/>
    </source>
</evidence>
<protein>
    <recommendedName>
        <fullName evidence="4 10">Serine acetyltransferase</fullName>
        <ecNumber evidence="3 10">2.3.1.30</ecNumber>
    </recommendedName>
</protein>
<dbReference type="KEGG" id="gar:AOZ07_08080"/>
<comment type="similarity">
    <text evidence="2 10">Belongs to the transferase hexapeptide repeat family.</text>
</comment>
<evidence type="ECO:0000256" key="1">
    <source>
        <dbReference type="ARBA" id="ARBA00004876"/>
    </source>
</evidence>
<evidence type="ECO:0000256" key="6">
    <source>
        <dbReference type="ARBA" id="ARBA00022679"/>
    </source>
</evidence>
<dbReference type="PANTHER" id="PTHR42811">
    <property type="entry name" value="SERINE ACETYLTRANSFERASE"/>
    <property type="match status" value="1"/>
</dbReference>
<dbReference type="GO" id="GO:0006535">
    <property type="term" value="P:cysteine biosynthetic process from serine"/>
    <property type="evidence" value="ECO:0007669"/>
    <property type="project" value="InterPro"/>
</dbReference>
<reference evidence="12" key="2">
    <citation type="journal article" date="2022" name="Pest Manag. Sci.">
        <title>Glutamicibacter halophytocola-mediated host fitness of potato tuber moth on Solanaceae crops.</title>
        <authorList>
            <person name="Wang W."/>
            <person name="Xiao G."/>
            <person name="Du G."/>
            <person name="Chang L."/>
            <person name="Yang Y."/>
            <person name="Ye J."/>
            <person name="Chen B."/>
        </authorList>
    </citation>
    <scope>NUCLEOTIDE SEQUENCE</scope>
    <source>
        <strain evidence="12">S2</strain>
    </source>
</reference>
<evidence type="ECO:0000256" key="4">
    <source>
        <dbReference type="ARBA" id="ARBA00018522"/>
    </source>
</evidence>
<evidence type="ECO:0000256" key="10">
    <source>
        <dbReference type="PIRNR" id="PIRNR000441"/>
    </source>
</evidence>
<keyword evidence="6 10" id="KW-0808">Transferase</keyword>
<dbReference type="EMBL" id="CP102487">
    <property type="protein sequence ID" value="UUX60525.1"/>
    <property type="molecule type" value="Genomic_DNA"/>
</dbReference>
<evidence type="ECO:0000256" key="9">
    <source>
        <dbReference type="ARBA" id="ARBA00049486"/>
    </source>
</evidence>
<dbReference type="InterPro" id="IPR053376">
    <property type="entry name" value="Serine_acetyltransferase"/>
</dbReference>
<dbReference type="OrthoDB" id="9801456at2"/>
<keyword evidence="8 10" id="KW-0012">Acyltransferase</keyword>
<dbReference type="GO" id="GO:0009001">
    <property type="term" value="F:serine O-acetyltransferase activity"/>
    <property type="evidence" value="ECO:0007669"/>
    <property type="project" value="UniProtKB-EC"/>
</dbReference>
<evidence type="ECO:0000256" key="5">
    <source>
        <dbReference type="ARBA" id="ARBA00022605"/>
    </source>
</evidence>
<sequence length="194" mass="21172">MSFFSRLREDLATARQHDPAARSDTENFFVYSGLHAIWMHRLAHKMWQNPSLRWPARLLSQATRALTGIEIHPGATIGRRFFIDHGMGIVIGETAEIGEDVMIYHGVTLGGRSLAKVKRHPTIGDRVVIGAGAKVLGPIVIGADSAIGANAVVVKDAPEGSIVTGIPARNRPRTPEERKPAVDPAEYIDPAMWI</sequence>
<keyword evidence="7" id="KW-0198">Cysteine biosynthesis</keyword>
<dbReference type="InterPro" id="IPR045304">
    <property type="entry name" value="LbH_SAT"/>
</dbReference>
<comment type="pathway">
    <text evidence="1">Amino-acid biosynthesis; L-cysteine biosynthesis; L-cysteine from L-serine: step 1/2.</text>
</comment>
<dbReference type="FunFam" id="2.160.10.10:FF:000007">
    <property type="entry name" value="Serine acetyltransferase"/>
    <property type="match status" value="1"/>
</dbReference>